<keyword evidence="4 7" id="KW-0812">Transmembrane</keyword>
<name>A0A2P2E562_9LEPT</name>
<dbReference type="OrthoDB" id="330094at2"/>
<evidence type="ECO:0000256" key="4">
    <source>
        <dbReference type="ARBA" id="ARBA00022692"/>
    </source>
</evidence>
<organism evidence="9 10">
    <name type="scientific">Leptospira ryugenii</name>
    <dbReference type="NCBI Taxonomy" id="1917863"/>
    <lineage>
        <taxon>Bacteria</taxon>
        <taxon>Pseudomonadati</taxon>
        <taxon>Spirochaetota</taxon>
        <taxon>Spirochaetia</taxon>
        <taxon>Leptospirales</taxon>
        <taxon>Leptospiraceae</taxon>
        <taxon>Leptospira</taxon>
    </lineage>
</organism>
<evidence type="ECO:0000256" key="5">
    <source>
        <dbReference type="ARBA" id="ARBA00022989"/>
    </source>
</evidence>
<reference evidence="9 10" key="1">
    <citation type="submission" date="2018-02" db="EMBL/GenBank/DDBJ databases">
        <title>Novel Leptospira species isolated from soil and water in Japan.</title>
        <authorList>
            <person name="Nakao R."/>
            <person name="Masuzawa T."/>
        </authorList>
    </citation>
    <scope>NUCLEOTIDE SEQUENCE [LARGE SCALE GENOMIC DNA]</scope>
    <source>
        <strain evidence="9 10">YH101</strain>
    </source>
</reference>
<dbReference type="PANTHER" id="PTHR30558">
    <property type="entry name" value="EXBD MEMBRANE COMPONENT OF PMF-DRIVEN MACROMOLECULE IMPORT SYSTEM"/>
    <property type="match status" value="1"/>
</dbReference>
<keyword evidence="10" id="KW-1185">Reference proteome</keyword>
<dbReference type="GO" id="GO:0015031">
    <property type="term" value="P:protein transport"/>
    <property type="evidence" value="ECO:0007669"/>
    <property type="project" value="UniProtKB-KW"/>
</dbReference>
<comment type="similarity">
    <text evidence="2 7">Belongs to the ExbD/TolR family.</text>
</comment>
<protein>
    <submittedName>
        <fullName evidence="9">Transport energizing protein, ExbD/TolR family</fullName>
    </submittedName>
</protein>
<keyword evidence="3" id="KW-1003">Cell membrane</keyword>
<keyword evidence="6 8" id="KW-0472">Membrane</keyword>
<accession>A0A2P2E562</accession>
<evidence type="ECO:0000256" key="7">
    <source>
        <dbReference type="RuleBase" id="RU003879"/>
    </source>
</evidence>
<dbReference type="PANTHER" id="PTHR30558:SF15">
    <property type="entry name" value="BIOPOLYMER TRANSPORT PROTEIN EXBD1"/>
    <property type="match status" value="1"/>
</dbReference>
<dbReference type="GO" id="GO:0022857">
    <property type="term" value="F:transmembrane transporter activity"/>
    <property type="evidence" value="ECO:0007669"/>
    <property type="project" value="InterPro"/>
</dbReference>
<dbReference type="InterPro" id="IPR003400">
    <property type="entry name" value="ExbD"/>
</dbReference>
<evidence type="ECO:0000256" key="3">
    <source>
        <dbReference type="ARBA" id="ARBA00022475"/>
    </source>
</evidence>
<feature type="transmembrane region" description="Helical" evidence="8">
    <location>
        <begin position="12"/>
        <end position="32"/>
    </location>
</feature>
<evidence type="ECO:0000313" key="10">
    <source>
        <dbReference type="Proteomes" id="UP000245133"/>
    </source>
</evidence>
<comment type="caution">
    <text evidence="9">The sequence shown here is derived from an EMBL/GenBank/DDBJ whole genome shotgun (WGS) entry which is preliminary data.</text>
</comment>
<dbReference type="Pfam" id="PF02472">
    <property type="entry name" value="ExbD"/>
    <property type="match status" value="1"/>
</dbReference>
<keyword evidence="7" id="KW-0653">Protein transport</keyword>
<evidence type="ECO:0000256" key="1">
    <source>
        <dbReference type="ARBA" id="ARBA00004162"/>
    </source>
</evidence>
<evidence type="ECO:0000313" key="9">
    <source>
        <dbReference type="EMBL" id="GBF52010.1"/>
    </source>
</evidence>
<keyword evidence="7" id="KW-0813">Transport</keyword>
<dbReference type="EMBL" id="BFBB01000009">
    <property type="protein sequence ID" value="GBF52010.1"/>
    <property type="molecule type" value="Genomic_DNA"/>
</dbReference>
<sequence length="133" mass="15613">MSSLRRKRRSNLDLSSLLDILFILLIFLMLSVRFTDLHSFIELDLPSVESQSLGDQKSRILISIKNNETFFLNQTELEKDLFYKELNLKISADNKMMVVLELEKKVPFYLFLEVSEFLKKRGVNQVQILTKNP</sequence>
<evidence type="ECO:0000256" key="8">
    <source>
        <dbReference type="SAM" id="Phobius"/>
    </source>
</evidence>
<dbReference type="AlphaFoldDB" id="A0A2P2E562"/>
<dbReference type="GO" id="GO:0005886">
    <property type="term" value="C:plasma membrane"/>
    <property type="evidence" value="ECO:0007669"/>
    <property type="project" value="UniProtKB-SubCell"/>
</dbReference>
<evidence type="ECO:0000256" key="2">
    <source>
        <dbReference type="ARBA" id="ARBA00005811"/>
    </source>
</evidence>
<comment type="subcellular location">
    <subcellularLocation>
        <location evidence="1">Cell membrane</location>
        <topology evidence="1">Single-pass membrane protein</topology>
    </subcellularLocation>
    <subcellularLocation>
        <location evidence="7">Cell membrane</location>
        <topology evidence="7">Single-pass type II membrane protein</topology>
    </subcellularLocation>
</comment>
<dbReference type="RefSeq" id="WP_108978390.1">
    <property type="nucleotide sequence ID" value="NZ_BFBB01000009.1"/>
</dbReference>
<evidence type="ECO:0000256" key="6">
    <source>
        <dbReference type="ARBA" id="ARBA00023136"/>
    </source>
</evidence>
<keyword evidence="5 8" id="KW-1133">Transmembrane helix</keyword>
<dbReference type="Proteomes" id="UP000245133">
    <property type="component" value="Unassembled WGS sequence"/>
</dbReference>
<gene>
    <name evidence="9" type="ORF">LPTSP4_35480</name>
</gene>
<proteinExistence type="inferred from homology"/>